<name>A0A6A1V1W9_9ROSI</name>
<reference evidence="1 3" key="2">
    <citation type="journal article" date="2019" name="Plant Biotechnol. J.">
        <title>The red bayberry genome and genetic basis of sex determination.</title>
        <authorList>
            <person name="Jia H.M."/>
            <person name="Jia H.J."/>
            <person name="Cai Q.L."/>
            <person name="Wang Y."/>
            <person name="Zhao H.B."/>
            <person name="Yang W.F."/>
            <person name="Wang G.Y."/>
            <person name="Li Y.H."/>
            <person name="Zhan D.L."/>
            <person name="Shen Y.T."/>
            <person name="Niu Q.F."/>
            <person name="Chang L."/>
            <person name="Qiu J."/>
            <person name="Zhao L."/>
            <person name="Xie H.B."/>
            <person name="Fu W.Y."/>
            <person name="Jin J."/>
            <person name="Li X.W."/>
            <person name="Jiao Y."/>
            <person name="Zhou C.C."/>
            <person name="Tu T."/>
            <person name="Chai C.Y."/>
            <person name="Gao J.L."/>
            <person name="Fan L.J."/>
            <person name="van de Weg E."/>
            <person name="Wang J.Y."/>
            <person name="Gao Z.S."/>
        </authorList>
    </citation>
    <scope>NUCLEOTIDE SEQUENCE [LARGE SCALE GENOMIC DNA]</scope>
    <source>
        <tissue evidence="1">Leaves</tissue>
    </source>
</reference>
<reference evidence="1" key="3">
    <citation type="submission" date="2019-09" db="EMBL/GenBank/DDBJ databases">
        <authorList>
            <person name="Gao Z."/>
        </authorList>
    </citation>
    <scope>NUCLEOTIDE SEQUENCE</scope>
    <source>
        <tissue evidence="1">Leaves</tissue>
    </source>
</reference>
<dbReference type="EMBL" id="RXIC02000025">
    <property type="protein sequence ID" value="KAB1206635.1"/>
    <property type="molecule type" value="Genomic_DNA"/>
</dbReference>
<comment type="caution">
    <text evidence="1">The sequence shown here is derived from an EMBL/GenBank/DDBJ whole genome shotgun (WGS) entry which is preliminary data.</text>
</comment>
<gene>
    <name evidence="2" type="ORF">CJ030_MR7G001545</name>
    <name evidence="1" type="ORF">CJ030_MR7G001551</name>
</gene>
<sequence>MKTMMENMMTTRGTHRNRMHVYFKIFLTKKVDWRSPTLIQNQEQWIDLFASEAFVKMTDVLQHQCEAQGRSYIDIDVYIEILGKKSGYVSWIGHTIKHIPTPVLVTQSSDLQIQLEKATDKIDPMGATREKDLEDWGTKQAEMEVTLHEQREE</sequence>
<keyword evidence="3" id="KW-1185">Reference proteome</keyword>
<protein>
    <submittedName>
        <fullName evidence="1">Uncharacterized protein</fullName>
    </submittedName>
</protein>
<accession>A0A6A1V1W9</accession>
<evidence type="ECO:0000313" key="2">
    <source>
        <dbReference type="EMBL" id="KAB1206641.1"/>
    </source>
</evidence>
<dbReference type="AlphaFoldDB" id="A0A6A1V1W9"/>
<evidence type="ECO:0000313" key="1">
    <source>
        <dbReference type="EMBL" id="KAB1206635.1"/>
    </source>
</evidence>
<dbReference type="Proteomes" id="UP000516437">
    <property type="component" value="Chromosome 7"/>
</dbReference>
<dbReference type="EMBL" id="RXIC02000025">
    <property type="protein sequence ID" value="KAB1206641.1"/>
    <property type="molecule type" value="Genomic_DNA"/>
</dbReference>
<evidence type="ECO:0000313" key="3">
    <source>
        <dbReference type="Proteomes" id="UP000516437"/>
    </source>
</evidence>
<proteinExistence type="predicted"/>
<organism evidence="1 3">
    <name type="scientific">Morella rubra</name>
    <name type="common">Chinese bayberry</name>
    <dbReference type="NCBI Taxonomy" id="262757"/>
    <lineage>
        <taxon>Eukaryota</taxon>
        <taxon>Viridiplantae</taxon>
        <taxon>Streptophyta</taxon>
        <taxon>Embryophyta</taxon>
        <taxon>Tracheophyta</taxon>
        <taxon>Spermatophyta</taxon>
        <taxon>Magnoliopsida</taxon>
        <taxon>eudicotyledons</taxon>
        <taxon>Gunneridae</taxon>
        <taxon>Pentapetalae</taxon>
        <taxon>rosids</taxon>
        <taxon>fabids</taxon>
        <taxon>Fagales</taxon>
        <taxon>Myricaceae</taxon>
        <taxon>Morella</taxon>
    </lineage>
</organism>
<reference evidence="1" key="1">
    <citation type="submission" date="2018-07" db="EMBL/GenBank/DDBJ databases">
        <authorList>
            <person name="Gao Z.-S."/>
            <person name="Jia H.-M."/>
            <person name="Jia H.-J."/>
            <person name="Cai Q.-L."/>
            <person name="Wang Y."/>
            <person name="Zhao H.-B."/>
        </authorList>
    </citation>
    <scope>NUCLEOTIDE SEQUENCE</scope>
    <source>
        <tissue evidence="1">Leaves</tissue>
    </source>
</reference>